<dbReference type="Proteomes" id="UP000225277">
    <property type="component" value="Unassembled WGS sequence"/>
</dbReference>
<dbReference type="EMBL" id="FJUY01000002">
    <property type="protein sequence ID" value="CZT16536.1"/>
    <property type="molecule type" value="Genomic_DNA"/>
</dbReference>
<dbReference type="OrthoDB" id="3650266at2759"/>
<gene>
    <name evidence="2" type="ORF">RCC_02370</name>
</gene>
<organism evidence="2 3">
    <name type="scientific">Ramularia collo-cygni</name>
    <dbReference type="NCBI Taxonomy" id="112498"/>
    <lineage>
        <taxon>Eukaryota</taxon>
        <taxon>Fungi</taxon>
        <taxon>Dikarya</taxon>
        <taxon>Ascomycota</taxon>
        <taxon>Pezizomycotina</taxon>
        <taxon>Dothideomycetes</taxon>
        <taxon>Dothideomycetidae</taxon>
        <taxon>Mycosphaerellales</taxon>
        <taxon>Mycosphaerellaceae</taxon>
        <taxon>Ramularia</taxon>
    </lineage>
</organism>
<dbReference type="GeneID" id="35597587"/>
<evidence type="ECO:0000256" key="1">
    <source>
        <dbReference type="SAM" id="SignalP"/>
    </source>
</evidence>
<proteinExistence type="predicted"/>
<keyword evidence="1" id="KW-0732">Signal</keyword>
<protein>
    <recommendedName>
        <fullName evidence="4">Cell wall protein</fullName>
    </recommendedName>
</protein>
<evidence type="ECO:0000313" key="2">
    <source>
        <dbReference type="EMBL" id="CZT16536.1"/>
    </source>
</evidence>
<reference evidence="2 3" key="1">
    <citation type="submission" date="2016-03" db="EMBL/GenBank/DDBJ databases">
        <authorList>
            <person name="Ploux O."/>
        </authorList>
    </citation>
    <scope>NUCLEOTIDE SEQUENCE [LARGE SCALE GENOMIC DNA]</scope>
    <source>
        <strain evidence="2 3">URUG2</strain>
    </source>
</reference>
<feature type="chain" id="PRO_5013615622" description="Cell wall protein" evidence="1">
    <location>
        <begin position="19"/>
        <end position="185"/>
    </location>
</feature>
<feature type="signal peptide" evidence="1">
    <location>
        <begin position="1"/>
        <end position="18"/>
    </location>
</feature>
<accession>A0A2D3UZ80</accession>
<dbReference type="RefSeq" id="XP_023623429.1">
    <property type="nucleotide sequence ID" value="XM_023767661.1"/>
</dbReference>
<keyword evidence="3" id="KW-1185">Reference proteome</keyword>
<name>A0A2D3UZ80_9PEZI</name>
<evidence type="ECO:0008006" key="4">
    <source>
        <dbReference type="Google" id="ProtNLM"/>
    </source>
</evidence>
<dbReference type="AlphaFoldDB" id="A0A2D3UZ80"/>
<sequence length="185" mass="18874">MLFPTALLSVILATTILALPVPQLAGEGAACNSIFSSTDNAIGFGIKNAEDKIASHISDITHLAPRQLAGEGAACDSIFSSTDNAIGFGVKNAEDKLAGNITSVKEGITSMVKRVFDSLNRRQLDKIANGFQDITDAAGVGFTTTPLTGALDGLDGTTTSIPANIGASIGDAEENILEGLGNAVP</sequence>
<evidence type="ECO:0000313" key="3">
    <source>
        <dbReference type="Proteomes" id="UP000225277"/>
    </source>
</evidence>